<dbReference type="CDD" id="cd03215">
    <property type="entry name" value="ABC_Carb_Monos_II"/>
    <property type="match status" value="1"/>
</dbReference>
<dbReference type="InterPro" id="IPR003439">
    <property type="entry name" value="ABC_transporter-like_ATP-bd"/>
</dbReference>
<evidence type="ECO:0000256" key="9">
    <source>
        <dbReference type="ARBA" id="ARBA00022967"/>
    </source>
</evidence>
<dbReference type="AlphaFoldDB" id="A0A5S5ANY6"/>
<sequence>MDYILEMRNISKDFPGIRALNRVNLYIKPGEVHVLVGENGAGKSTLMKILTGVYSKDEGEIIFKGEKIDIKNPKEAQNIGISIIYQELNLVPQLSIAENIFLGREPLNGNGLIDWKNMYKNTEELLKRLNLNLDPRVKVKNLGIAQQQMIEIAKALSFKSELIIMDEPTSALAEKEIEQLFKVINQLKNSGVSIIYISHRLEEIKKIGDRLTVLRDGTYIGTYEVNSLNLDKIIQLMVGRKIEEKFPKEIATISEKVLEVKNINRGGILKNISFCLRKGEVLGLFGLMGAGRTELARAIFGADPIDSGEIYINGVKVNINSPLEAIKHGIGLLPEDRKMQGLIQIMSITSNITLPSLNNFIKRFFINKKLEKCTTAEYIKKLNIKTPSPLREVRYLSGGNQQKVVLAKWLCANVQVLIFDEPTRGIDVGAKVEIYKLINQLVREGKAVLLISSELPEILGMSDRILVMHEGEITGELLRQDASEEKILAYAMGRLKKVG</sequence>
<evidence type="ECO:0000256" key="5">
    <source>
        <dbReference type="ARBA" id="ARBA00022597"/>
    </source>
</evidence>
<keyword evidence="3" id="KW-0813">Transport</keyword>
<evidence type="ECO:0000256" key="6">
    <source>
        <dbReference type="ARBA" id="ARBA00022737"/>
    </source>
</evidence>
<dbReference type="Gene3D" id="3.40.50.300">
    <property type="entry name" value="P-loop containing nucleotide triphosphate hydrolases"/>
    <property type="match status" value="2"/>
</dbReference>
<dbReference type="GO" id="GO:0015749">
    <property type="term" value="P:monosaccharide transmembrane transport"/>
    <property type="evidence" value="ECO:0007669"/>
    <property type="project" value="UniProtKB-ARBA"/>
</dbReference>
<comment type="caution">
    <text evidence="12">The sequence shown here is derived from an EMBL/GenBank/DDBJ whole genome shotgun (WGS) entry which is preliminary data.</text>
</comment>
<proteinExistence type="predicted"/>
<dbReference type="RefSeq" id="WP_246110753.1">
    <property type="nucleotide sequence ID" value="NZ_VNHO01000015.1"/>
</dbReference>
<dbReference type="FunFam" id="3.40.50.300:FF:000127">
    <property type="entry name" value="Ribose import ATP-binding protein RbsA"/>
    <property type="match status" value="1"/>
</dbReference>
<evidence type="ECO:0000256" key="8">
    <source>
        <dbReference type="ARBA" id="ARBA00022840"/>
    </source>
</evidence>
<dbReference type="SMART" id="SM00382">
    <property type="entry name" value="AAA"/>
    <property type="match status" value="2"/>
</dbReference>
<dbReference type="InterPro" id="IPR027417">
    <property type="entry name" value="P-loop_NTPase"/>
</dbReference>
<comment type="subcellular location">
    <subcellularLocation>
        <location evidence="2">Cell inner membrane</location>
    </subcellularLocation>
    <subcellularLocation>
        <location evidence="1">Cell membrane</location>
        <topology evidence="1">Peripheral membrane protein</topology>
    </subcellularLocation>
</comment>
<reference evidence="12 13" key="1">
    <citation type="submission" date="2019-07" db="EMBL/GenBank/DDBJ databases">
        <title>Genomic Encyclopedia of Type Strains, Phase I: the one thousand microbial genomes (KMG-I) project.</title>
        <authorList>
            <person name="Kyrpides N."/>
        </authorList>
    </citation>
    <scope>NUCLEOTIDE SEQUENCE [LARGE SCALE GENOMIC DNA]</scope>
    <source>
        <strain evidence="12 13">DSM 16647</strain>
    </source>
</reference>
<dbReference type="GO" id="GO:0005524">
    <property type="term" value="F:ATP binding"/>
    <property type="evidence" value="ECO:0007669"/>
    <property type="project" value="UniProtKB-KW"/>
</dbReference>
<keyword evidence="13" id="KW-1185">Reference proteome</keyword>
<keyword evidence="8 12" id="KW-0067">ATP-binding</keyword>
<dbReference type="EMBL" id="VNHO01000015">
    <property type="protein sequence ID" value="TYP53339.1"/>
    <property type="molecule type" value="Genomic_DNA"/>
</dbReference>
<gene>
    <name evidence="12" type="ORF">LZ11_01582</name>
</gene>
<evidence type="ECO:0000259" key="11">
    <source>
        <dbReference type="PROSITE" id="PS50893"/>
    </source>
</evidence>
<keyword evidence="5" id="KW-0762">Sugar transport</keyword>
<keyword evidence="9" id="KW-1278">Translocase</keyword>
<feature type="domain" description="ABC transporter" evidence="11">
    <location>
        <begin position="252"/>
        <end position="495"/>
    </location>
</feature>
<dbReference type="InterPro" id="IPR017871">
    <property type="entry name" value="ABC_transporter-like_CS"/>
</dbReference>
<keyword evidence="6" id="KW-0677">Repeat</keyword>
<dbReference type="GO" id="GO:0005886">
    <property type="term" value="C:plasma membrane"/>
    <property type="evidence" value="ECO:0007669"/>
    <property type="project" value="UniProtKB-SubCell"/>
</dbReference>
<keyword evidence="4" id="KW-1003">Cell membrane</keyword>
<dbReference type="SUPFAM" id="SSF52540">
    <property type="entry name" value="P-loop containing nucleoside triphosphate hydrolases"/>
    <property type="match status" value="2"/>
</dbReference>
<accession>A0A5S5ANY6</accession>
<evidence type="ECO:0000256" key="7">
    <source>
        <dbReference type="ARBA" id="ARBA00022741"/>
    </source>
</evidence>
<protein>
    <submittedName>
        <fullName evidence="12">Monosaccharide ABC transporter ATP-binding protein, CUT2 family (TC 3.A.1.2.-)</fullName>
    </submittedName>
</protein>
<evidence type="ECO:0000256" key="4">
    <source>
        <dbReference type="ARBA" id="ARBA00022475"/>
    </source>
</evidence>
<dbReference type="Pfam" id="PF00005">
    <property type="entry name" value="ABC_tran"/>
    <property type="match status" value="2"/>
</dbReference>
<evidence type="ECO:0000256" key="10">
    <source>
        <dbReference type="ARBA" id="ARBA00023136"/>
    </source>
</evidence>
<feature type="domain" description="ABC transporter" evidence="11">
    <location>
        <begin position="5"/>
        <end position="241"/>
    </location>
</feature>
<dbReference type="InterPro" id="IPR003593">
    <property type="entry name" value="AAA+_ATPase"/>
</dbReference>
<dbReference type="Proteomes" id="UP000322294">
    <property type="component" value="Unassembled WGS sequence"/>
</dbReference>
<evidence type="ECO:0000256" key="2">
    <source>
        <dbReference type="ARBA" id="ARBA00004533"/>
    </source>
</evidence>
<keyword evidence="7" id="KW-0547">Nucleotide-binding</keyword>
<dbReference type="PROSITE" id="PS50893">
    <property type="entry name" value="ABC_TRANSPORTER_2"/>
    <property type="match status" value="2"/>
</dbReference>
<dbReference type="PANTHER" id="PTHR43790:SF3">
    <property type="entry name" value="D-ALLOSE IMPORT ATP-BINDING PROTEIN ALSA-RELATED"/>
    <property type="match status" value="1"/>
</dbReference>
<dbReference type="CDD" id="cd03216">
    <property type="entry name" value="ABC_Carb_Monos_I"/>
    <property type="match status" value="1"/>
</dbReference>
<dbReference type="FunFam" id="3.40.50.300:FF:000126">
    <property type="entry name" value="Galactose/methyl galactoside import ATP-binding protein MglA"/>
    <property type="match status" value="1"/>
</dbReference>
<dbReference type="PROSITE" id="PS00211">
    <property type="entry name" value="ABC_TRANSPORTER_1"/>
    <property type="match status" value="1"/>
</dbReference>
<dbReference type="GO" id="GO:0016887">
    <property type="term" value="F:ATP hydrolysis activity"/>
    <property type="evidence" value="ECO:0007669"/>
    <property type="project" value="InterPro"/>
</dbReference>
<organism evidence="12 13">
    <name type="scientific">Thermosediminibacter litoriperuensis</name>
    <dbReference type="NCBI Taxonomy" id="291989"/>
    <lineage>
        <taxon>Bacteria</taxon>
        <taxon>Bacillati</taxon>
        <taxon>Bacillota</taxon>
        <taxon>Clostridia</taxon>
        <taxon>Thermosediminibacterales</taxon>
        <taxon>Thermosediminibacteraceae</taxon>
        <taxon>Thermosediminibacter</taxon>
    </lineage>
</organism>
<evidence type="ECO:0000256" key="1">
    <source>
        <dbReference type="ARBA" id="ARBA00004202"/>
    </source>
</evidence>
<evidence type="ECO:0000313" key="13">
    <source>
        <dbReference type="Proteomes" id="UP000322294"/>
    </source>
</evidence>
<keyword evidence="10" id="KW-0472">Membrane</keyword>
<evidence type="ECO:0000256" key="3">
    <source>
        <dbReference type="ARBA" id="ARBA00022448"/>
    </source>
</evidence>
<name>A0A5S5ANY6_9FIRM</name>
<dbReference type="PANTHER" id="PTHR43790">
    <property type="entry name" value="CARBOHYDRATE TRANSPORT ATP-BINDING PROTEIN MG119-RELATED"/>
    <property type="match status" value="1"/>
</dbReference>
<dbReference type="InterPro" id="IPR050107">
    <property type="entry name" value="ABC_carbohydrate_import_ATPase"/>
</dbReference>
<evidence type="ECO:0000313" key="12">
    <source>
        <dbReference type="EMBL" id="TYP53339.1"/>
    </source>
</evidence>